<evidence type="ECO:0000313" key="1">
    <source>
        <dbReference type="EMBL" id="KAH6944059.1"/>
    </source>
</evidence>
<proteinExistence type="predicted"/>
<keyword evidence="2" id="KW-1185">Reference proteome</keyword>
<organism evidence="1 2">
    <name type="scientific">Hyalomma asiaticum</name>
    <name type="common">Tick</name>
    <dbReference type="NCBI Taxonomy" id="266040"/>
    <lineage>
        <taxon>Eukaryota</taxon>
        <taxon>Metazoa</taxon>
        <taxon>Ecdysozoa</taxon>
        <taxon>Arthropoda</taxon>
        <taxon>Chelicerata</taxon>
        <taxon>Arachnida</taxon>
        <taxon>Acari</taxon>
        <taxon>Parasitiformes</taxon>
        <taxon>Ixodida</taxon>
        <taxon>Ixodoidea</taxon>
        <taxon>Ixodidae</taxon>
        <taxon>Hyalomminae</taxon>
        <taxon>Hyalomma</taxon>
    </lineage>
</organism>
<gene>
    <name evidence="1" type="ORF">HPB50_001486</name>
</gene>
<accession>A0ACB7TDE9</accession>
<sequence length="138" mass="15552">MQDDREKGAENLLTVLAHDVETRAVLGELRLYGGQSARTKQQTSAPVQGTDVLSHCDGRFYSNVYKLHQTLVTLPVTTASAERTFSSTRLLKNYLGSTMSEERIVGLALMYAYRNLDIIVSEVIDRFAKLPRWVNFLL</sequence>
<reference evidence="1" key="1">
    <citation type="submission" date="2020-05" db="EMBL/GenBank/DDBJ databases">
        <title>Large-scale comparative analyses of tick genomes elucidate their genetic diversity and vector capacities.</title>
        <authorList>
            <person name="Jia N."/>
            <person name="Wang J."/>
            <person name="Shi W."/>
            <person name="Du L."/>
            <person name="Sun Y."/>
            <person name="Zhan W."/>
            <person name="Jiang J."/>
            <person name="Wang Q."/>
            <person name="Zhang B."/>
            <person name="Ji P."/>
            <person name="Sakyi L.B."/>
            <person name="Cui X."/>
            <person name="Yuan T."/>
            <person name="Jiang B."/>
            <person name="Yang W."/>
            <person name="Lam T.T.-Y."/>
            <person name="Chang Q."/>
            <person name="Ding S."/>
            <person name="Wang X."/>
            <person name="Zhu J."/>
            <person name="Ruan X."/>
            <person name="Zhao L."/>
            <person name="Wei J."/>
            <person name="Que T."/>
            <person name="Du C."/>
            <person name="Cheng J."/>
            <person name="Dai P."/>
            <person name="Han X."/>
            <person name="Huang E."/>
            <person name="Gao Y."/>
            <person name="Liu J."/>
            <person name="Shao H."/>
            <person name="Ye R."/>
            <person name="Li L."/>
            <person name="Wei W."/>
            <person name="Wang X."/>
            <person name="Wang C."/>
            <person name="Yang T."/>
            <person name="Huo Q."/>
            <person name="Li W."/>
            <person name="Guo W."/>
            <person name="Chen H."/>
            <person name="Zhou L."/>
            <person name="Ni X."/>
            <person name="Tian J."/>
            <person name="Zhou Y."/>
            <person name="Sheng Y."/>
            <person name="Liu T."/>
            <person name="Pan Y."/>
            <person name="Xia L."/>
            <person name="Li J."/>
            <person name="Zhao F."/>
            <person name="Cao W."/>
        </authorList>
    </citation>
    <scope>NUCLEOTIDE SEQUENCE</scope>
    <source>
        <strain evidence="1">Hyas-2018</strain>
    </source>
</reference>
<comment type="caution">
    <text evidence="1">The sequence shown here is derived from an EMBL/GenBank/DDBJ whole genome shotgun (WGS) entry which is preliminary data.</text>
</comment>
<dbReference type="Proteomes" id="UP000821845">
    <property type="component" value="Chromosome 1"/>
</dbReference>
<dbReference type="EMBL" id="CM023481">
    <property type="protein sequence ID" value="KAH6944059.1"/>
    <property type="molecule type" value="Genomic_DNA"/>
</dbReference>
<protein>
    <submittedName>
        <fullName evidence="1">Uncharacterized protein</fullName>
    </submittedName>
</protein>
<evidence type="ECO:0000313" key="2">
    <source>
        <dbReference type="Proteomes" id="UP000821845"/>
    </source>
</evidence>
<name>A0ACB7TDE9_HYAAI</name>